<dbReference type="EMBL" id="CCYD01000053">
    <property type="protein sequence ID" value="CEG35651.1"/>
    <property type="molecule type" value="Genomic_DNA"/>
</dbReference>
<evidence type="ECO:0000313" key="3">
    <source>
        <dbReference type="Proteomes" id="UP000054928"/>
    </source>
</evidence>
<keyword evidence="3" id="KW-1185">Reference proteome</keyword>
<reference evidence="3" key="1">
    <citation type="submission" date="2014-09" db="EMBL/GenBank/DDBJ databases">
        <authorList>
            <person name="Sharma Rahul"/>
            <person name="Thines Marco"/>
        </authorList>
    </citation>
    <scope>NUCLEOTIDE SEQUENCE [LARGE SCALE GENOMIC DNA]</scope>
</reference>
<keyword evidence="1" id="KW-0472">Membrane</keyword>
<dbReference type="RefSeq" id="XP_024572020.1">
    <property type="nucleotide sequence ID" value="XM_024726547.1"/>
</dbReference>
<keyword evidence="1" id="KW-1133">Transmembrane helix</keyword>
<evidence type="ECO:0000256" key="1">
    <source>
        <dbReference type="SAM" id="Phobius"/>
    </source>
</evidence>
<keyword evidence="1" id="KW-0812">Transmembrane</keyword>
<dbReference type="AlphaFoldDB" id="A0A0N7L3E5"/>
<accession>A0A0N7L3E5</accession>
<name>A0A0N7L3E5_PLAHL</name>
<feature type="transmembrane region" description="Helical" evidence="1">
    <location>
        <begin position="28"/>
        <end position="45"/>
    </location>
</feature>
<protein>
    <submittedName>
        <fullName evidence="2">Uncharacterized protein</fullName>
    </submittedName>
</protein>
<dbReference type="GeneID" id="36406576"/>
<evidence type="ECO:0000313" key="2">
    <source>
        <dbReference type="EMBL" id="CEG35651.1"/>
    </source>
</evidence>
<dbReference type="Proteomes" id="UP000054928">
    <property type="component" value="Unassembled WGS sequence"/>
</dbReference>
<proteinExistence type="predicted"/>
<organism evidence="2 3">
    <name type="scientific">Plasmopara halstedii</name>
    <name type="common">Downy mildew of sunflower</name>
    <dbReference type="NCBI Taxonomy" id="4781"/>
    <lineage>
        <taxon>Eukaryota</taxon>
        <taxon>Sar</taxon>
        <taxon>Stramenopiles</taxon>
        <taxon>Oomycota</taxon>
        <taxon>Peronosporomycetes</taxon>
        <taxon>Peronosporales</taxon>
        <taxon>Peronosporaceae</taxon>
        <taxon>Plasmopara</taxon>
    </lineage>
</organism>
<sequence length="72" mass="8435">MISRPDLGRNRSDTVGFGNPSQFFKHKGFYVLLIVIELTLLYLLVQSQNFGQWDKVEEGLLAFRRKLQSCEW</sequence>